<evidence type="ECO:0000256" key="4">
    <source>
        <dbReference type="SAM" id="Coils"/>
    </source>
</evidence>
<dbReference type="InterPro" id="IPR029787">
    <property type="entry name" value="Nucleotide_cyclase"/>
</dbReference>
<dbReference type="Proteomes" id="UP000053097">
    <property type="component" value="Unassembled WGS sequence"/>
</dbReference>
<dbReference type="SUPFAM" id="SSF55073">
    <property type="entry name" value="Nucleotide cyclase"/>
    <property type="match status" value="2"/>
</dbReference>
<dbReference type="GO" id="GO:0035556">
    <property type="term" value="P:intracellular signal transduction"/>
    <property type="evidence" value="ECO:0007669"/>
    <property type="project" value="InterPro"/>
</dbReference>
<dbReference type="Gene3D" id="3.40.50.300">
    <property type="entry name" value="P-loop containing nucleotide triphosphate hydrolases"/>
    <property type="match status" value="1"/>
</dbReference>
<protein>
    <submittedName>
        <fullName evidence="6">Adenylate cyclase type</fullName>
    </submittedName>
</protein>
<evidence type="ECO:0000256" key="1">
    <source>
        <dbReference type="ARBA" id="ARBA00022741"/>
    </source>
</evidence>
<dbReference type="EMBL" id="KK107063">
    <property type="protein sequence ID" value="EZA61141.1"/>
    <property type="molecule type" value="Genomic_DNA"/>
</dbReference>
<dbReference type="OrthoDB" id="194468at2759"/>
<dbReference type="PANTHER" id="PTHR16305">
    <property type="entry name" value="TESTICULAR SOLUBLE ADENYLYL CYCLASE"/>
    <property type="match status" value="1"/>
</dbReference>
<organism evidence="6 7">
    <name type="scientific">Ooceraea biroi</name>
    <name type="common">Clonal raider ant</name>
    <name type="synonym">Cerapachys biroi</name>
    <dbReference type="NCBI Taxonomy" id="2015173"/>
    <lineage>
        <taxon>Eukaryota</taxon>
        <taxon>Metazoa</taxon>
        <taxon>Ecdysozoa</taxon>
        <taxon>Arthropoda</taxon>
        <taxon>Hexapoda</taxon>
        <taxon>Insecta</taxon>
        <taxon>Pterygota</taxon>
        <taxon>Neoptera</taxon>
        <taxon>Endopterygota</taxon>
        <taxon>Hymenoptera</taxon>
        <taxon>Apocrita</taxon>
        <taxon>Aculeata</taxon>
        <taxon>Formicoidea</taxon>
        <taxon>Formicidae</taxon>
        <taxon>Dorylinae</taxon>
        <taxon>Ooceraea</taxon>
    </lineage>
</organism>
<evidence type="ECO:0000259" key="5">
    <source>
        <dbReference type="PROSITE" id="PS50125"/>
    </source>
</evidence>
<dbReference type="SUPFAM" id="SSF52540">
    <property type="entry name" value="P-loop containing nucleoside triphosphate hydrolases"/>
    <property type="match status" value="1"/>
</dbReference>
<keyword evidence="7" id="KW-1185">Reference proteome</keyword>
<keyword evidence="1" id="KW-0547">Nucleotide-binding</keyword>
<dbReference type="GO" id="GO:0009190">
    <property type="term" value="P:cyclic nucleotide biosynthetic process"/>
    <property type="evidence" value="ECO:0007669"/>
    <property type="project" value="InterPro"/>
</dbReference>
<keyword evidence="2" id="KW-0067">ATP-binding</keyword>
<dbReference type="OMA" id="CKNGIIC"/>
<name>A0A026WZJ6_OOCBI</name>
<evidence type="ECO:0000256" key="3">
    <source>
        <dbReference type="ARBA" id="ARBA00023239"/>
    </source>
</evidence>
<evidence type="ECO:0000256" key="2">
    <source>
        <dbReference type="ARBA" id="ARBA00022840"/>
    </source>
</evidence>
<dbReference type="InterPro" id="IPR001054">
    <property type="entry name" value="A/G_cyclase"/>
</dbReference>
<feature type="coiled-coil region" evidence="4">
    <location>
        <begin position="1135"/>
        <end position="1162"/>
    </location>
</feature>
<dbReference type="PROSITE" id="PS50125">
    <property type="entry name" value="GUANYLATE_CYCLASE_2"/>
    <property type="match status" value="1"/>
</dbReference>
<dbReference type="Gene3D" id="3.30.70.1230">
    <property type="entry name" value="Nucleotide cyclase"/>
    <property type="match status" value="2"/>
</dbReference>
<evidence type="ECO:0000313" key="6">
    <source>
        <dbReference type="EMBL" id="EZA61141.1"/>
    </source>
</evidence>
<sequence length="1639" mass="188243">MAHNLPGEKSAWIPDLIGPIFKRDSLTLKQALDLRNADEQIHHMATFVPDEVLYGIDLSKKDFRRFQAVLMFLQISFSTLFKKYINNNNGGSLTLTAVLNSYVHIVVREIYCSDGDVLKFSTKGLLAMWKARDGEFMFDTVRRVISCATCIRSCIAALKNENEILRINIGISAGDVTFSVIGDDKARHFVIFGQPIEELKRAQKISLTNDLILSLSAWQHCTPSQYEYVIKDLYNIKVIRILDQSNAKSTHATFRSSKVYPNSDYKTIERKFMLNSIKPLYRPRRVSTINNESLNVEMSLNNDSYLKQEEITTSKVNVQSLEFLTEIRQITAISLDVIANKCPDHELILLADRCFILLHSIAAKYAGCINALSLYDKNILFCIVFGIRGSDNDDQFKINETCKNAVTCAIHMLQAVKNVAGIISAFVGVSTGMAYCGVIGHSARKHYAVIGLPIVKAEKIMDISYNKISCDHDTVLHSRLSKDQFRSRGVRSLQFEKCHIYDLDYSRIKKDVETSSLDYCYPILGRTHELECFDNILDDIGVADRNYSGLLIEGSERSGKSRLLDAFVTNVCNRQIRPIKLSLHLTYTENPYAVVYHLLDAEDFDTVEEREKALLDKLGDALAVKDFCYLNPLMRVNFPLSDIYTTDSDWRRHTKTIRIFETILKMLQTKICILLDDIQYMNYKSWQFLSSALNNPNVIIVMTMLKPNSLKNLTDAEVEICKDERLTKCTLNGLEPNLLPVFACQFLNVLGISRKLKMDLQRCQDGRIDCCETFLTSILQNNALDFITIELSQLKKHDLFFPYISLVTKLPVDLTLEEQIPPLQWKQIKHLNVCIENKEYSNIYNVGDVKEMMAEIYHKMNPYEQSLITCAATLGKVFKRYVLQNVMPNAILPHTNKDEDASASLVQYAHCKMLEFKVDLFRKVIYDMQSDAEKRDHHARIVKLYIQDARKCISCGGRNFLKIPSKEIFMEKESPIESARVSLTRRRSIVENQNDKWSLARRSVLSVSAIASRRPESSDTRRISLLPMYLDDEEDEVPRMETRESFIADFPWFRKRSASIALEMMKDPLSSICLEEFSHIDYRDCQCNNIISYLFSRLHQHIENSGEMNEILDFVMEYSAGLIQTAQPLYAITLLTVATKRNEAAEKEESNLEENITNKRIILILMGDAHSALGNQAQAKNCYTEAVRLQSFPSKMNKAICYSILSRFYCIPLAPPQQSTNKISRHLAMKKLEMASCLRHLCTAFVAEDKLKVAQVAAIRSVKLGFPSADNFAEKGEIYLAAVQVLYRTKNMKLLREVERSMLAIIKVKTTWYDAEEIVMVANIYHTMYQTRALGGKLEEAVDMGIRVLKISVALHLNKLMLIIVPSLIEIMLWTKRINDAVDLMQQLFFLADSDIDLSARTWYYALSLELMLDAGIVLESYDSSYTYYKKFIAYRSKSCVMRDPQSLCRLMTCLWMYQIRMGYAVINSVECRMEEYMTDINYYNFAQIFSCCMRLECCLLILLRCVNLKNSTELLTLIQNTGKMIKCLNGISSHAAVVKPRLYLLVAYLYVIRGRKSSTRFYLHKAQKFASSQGNKMISAWIIQNKRTWIEKIYNNMAQYWLEYVESEDIVAWQYIRNFNIDTWSTILYSLSTPDAHV</sequence>
<evidence type="ECO:0000313" key="7">
    <source>
        <dbReference type="Proteomes" id="UP000053097"/>
    </source>
</evidence>
<proteinExistence type="predicted"/>
<reference evidence="6 7" key="1">
    <citation type="journal article" date="2014" name="Curr. Biol.">
        <title>The genome of the clonal raider ant Cerapachys biroi.</title>
        <authorList>
            <person name="Oxley P.R."/>
            <person name="Ji L."/>
            <person name="Fetter-Pruneda I."/>
            <person name="McKenzie S.K."/>
            <person name="Li C."/>
            <person name="Hu H."/>
            <person name="Zhang G."/>
            <person name="Kronauer D.J."/>
        </authorList>
    </citation>
    <scope>NUCLEOTIDE SEQUENCE [LARGE SCALE GENOMIC DNA]</scope>
</reference>
<gene>
    <name evidence="6" type="ORF">X777_08353</name>
</gene>
<dbReference type="GO" id="GO:0005524">
    <property type="term" value="F:ATP binding"/>
    <property type="evidence" value="ECO:0007669"/>
    <property type="project" value="UniProtKB-KW"/>
</dbReference>
<dbReference type="InterPro" id="IPR027417">
    <property type="entry name" value="P-loop_NTPase"/>
</dbReference>
<accession>A0A026WZJ6</accession>
<keyword evidence="4" id="KW-0175">Coiled coil</keyword>
<dbReference type="GO" id="GO:0004016">
    <property type="term" value="F:adenylate cyclase activity"/>
    <property type="evidence" value="ECO:0007669"/>
    <property type="project" value="TreeGrafter"/>
</dbReference>
<dbReference type="GO" id="GO:0005737">
    <property type="term" value="C:cytoplasm"/>
    <property type="evidence" value="ECO:0007669"/>
    <property type="project" value="TreeGrafter"/>
</dbReference>
<dbReference type="PANTHER" id="PTHR16305:SF28">
    <property type="entry name" value="GUANYLATE CYCLASE DOMAIN-CONTAINING PROTEIN"/>
    <property type="match status" value="1"/>
</dbReference>
<feature type="domain" description="Guanylate cyclase" evidence="5">
    <location>
        <begin position="69"/>
        <end position="203"/>
    </location>
</feature>
<keyword evidence="3" id="KW-0456">Lyase</keyword>